<evidence type="ECO:0000256" key="5">
    <source>
        <dbReference type="ARBA" id="ARBA00022777"/>
    </source>
</evidence>
<name>A0A8J5NK82_FUSOX</name>
<keyword evidence="6" id="KW-0067">ATP-binding</keyword>
<evidence type="ECO:0000313" key="11">
    <source>
        <dbReference type="EMBL" id="KAG7405938.1"/>
    </source>
</evidence>
<dbReference type="GO" id="GO:0050684">
    <property type="term" value="P:regulation of mRNA processing"/>
    <property type="evidence" value="ECO:0007669"/>
    <property type="project" value="TreeGrafter"/>
</dbReference>
<comment type="catalytic activity">
    <reaction evidence="8">
        <text>L-seryl-[protein] + ATP = O-phospho-L-seryl-[protein] + ADP + H(+)</text>
        <dbReference type="Rhea" id="RHEA:17989"/>
        <dbReference type="Rhea" id="RHEA-COMP:9863"/>
        <dbReference type="Rhea" id="RHEA-COMP:11604"/>
        <dbReference type="ChEBI" id="CHEBI:15378"/>
        <dbReference type="ChEBI" id="CHEBI:29999"/>
        <dbReference type="ChEBI" id="CHEBI:30616"/>
        <dbReference type="ChEBI" id="CHEBI:83421"/>
        <dbReference type="ChEBI" id="CHEBI:456216"/>
        <dbReference type="EC" id="2.7.11.1"/>
    </reaction>
</comment>
<evidence type="ECO:0000256" key="2">
    <source>
        <dbReference type="ARBA" id="ARBA00022527"/>
    </source>
</evidence>
<proteinExistence type="predicted"/>
<dbReference type="PROSITE" id="PS50011">
    <property type="entry name" value="PROTEIN_KINASE_DOM"/>
    <property type="match status" value="1"/>
</dbReference>
<feature type="region of interest" description="Disordered" evidence="9">
    <location>
        <begin position="341"/>
        <end position="361"/>
    </location>
</feature>
<dbReference type="PANTHER" id="PTHR47634">
    <property type="entry name" value="PROTEIN KINASE DOMAIN-CONTAINING PROTEIN-RELATED"/>
    <property type="match status" value="1"/>
</dbReference>
<evidence type="ECO:0000256" key="8">
    <source>
        <dbReference type="ARBA" id="ARBA00048679"/>
    </source>
</evidence>
<evidence type="ECO:0000313" key="12">
    <source>
        <dbReference type="Proteomes" id="UP000694050"/>
    </source>
</evidence>
<evidence type="ECO:0000256" key="3">
    <source>
        <dbReference type="ARBA" id="ARBA00022679"/>
    </source>
</evidence>
<accession>A0A8J5NK82</accession>
<dbReference type="SMART" id="SM00220">
    <property type="entry name" value="S_TKc"/>
    <property type="match status" value="1"/>
</dbReference>
<protein>
    <recommendedName>
        <fullName evidence="1">non-specific serine/threonine protein kinase</fullName>
        <ecNumber evidence="1">2.7.11.1</ecNumber>
    </recommendedName>
</protein>
<keyword evidence="4" id="KW-0547">Nucleotide-binding</keyword>
<keyword evidence="3" id="KW-0808">Transferase</keyword>
<dbReference type="InterPro" id="IPR051334">
    <property type="entry name" value="SRPK"/>
</dbReference>
<feature type="domain" description="Protein kinase" evidence="10">
    <location>
        <begin position="39"/>
        <end position="422"/>
    </location>
</feature>
<dbReference type="Pfam" id="PF00069">
    <property type="entry name" value="Pkinase"/>
    <property type="match status" value="1"/>
</dbReference>
<dbReference type="AlphaFoldDB" id="A0A8J5NK82"/>
<organism evidence="11 12">
    <name type="scientific">Fusarium oxysporum f. sp. rapae</name>
    <dbReference type="NCBI Taxonomy" id="485398"/>
    <lineage>
        <taxon>Eukaryota</taxon>
        <taxon>Fungi</taxon>
        <taxon>Dikarya</taxon>
        <taxon>Ascomycota</taxon>
        <taxon>Pezizomycotina</taxon>
        <taxon>Sordariomycetes</taxon>
        <taxon>Hypocreomycetidae</taxon>
        <taxon>Hypocreales</taxon>
        <taxon>Nectriaceae</taxon>
        <taxon>Fusarium</taxon>
        <taxon>Fusarium oxysporum species complex</taxon>
    </lineage>
</organism>
<evidence type="ECO:0000256" key="1">
    <source>
        <dbReference type="ARBA" id="ARBA00012513"/>
    </source>
</evidence>
<evidence type="ECO:0000256" key="4">
    <source>
        <dbReference type="ARBA" id="ARBA00022741"/>
    </source>
</evidence>
<gene>
    <name evidence="11" type="primary">SRPK-1</name>
    <name evidence="11" type="ORF">Forpe1208_v013642</name>
</gene>
<evidence type="ECO:0000256" key="6">
    <source>
        <dbReference type="ARBA" id="ARBA00022840"/>
    </source>
</evidence>
<dbReference type="EC" id="2.7.11.1" evidence="1"/>
<dbReference type="GO" id="GO:0004674">
    <property type="term" value="F:protein serine/threonine kinase activity"/>
    <property type="evidence" value="ECO:0007669"/>
    <property type="project" value="UniProtKB-KW"/>
</dbReference>
<dbReference type="PANTHER" id="PTHR47634:SF9">
    <property type="entry name" value="PROTEIN KINASE DOMAIN-CONTAINING PROTEIN-RELATED"/>
    <property type="match status" value="1"/>
</dbReference>
<evidence type="ECO:0000256" key="9">
    <source>
        <dbReference type="SAM" id="MobiDB-lite"/>
    </source>
</evidence>
<dbReference type="Proteomes" id="UP000694050">
    <property type="component" value="Unassembled WGS sequence"/>
</dbReference>
<keyword evidence="5 11" id="KW-0418">Kinase</keyword>
<dbReference type="GO" id="GO:0005524">
    <property type="term" value="F:ATP binding"/>
    <property type="evidence" value="ECO:0007669"/>
    <property type="project" value="UniProtKB-KW"/>
</dbReference>
<keyword evidence="2" id="KW-0723">Serine/threonine-protein kinase</keyword>
<evidence type="ECO:0000259" key="10">
    <source>
        <dbReference type="PROSITE" id="PS50011"/>
    </source>
</evidence>
<reference evidence="11" key="1">
    <citation type="submission" date="2021-04" db="EMBL/GenBank/DDBJ databases">
        <title>First draft genome resource for Brassicaceae pathogens Fusarium oxysporum f. sp. raphani and Fusarium oxysporum f. sp. rapae.</title>
        <authorList>
            <person name="Asai S."/>
        </authorList>
    </citation>
    <scope>NUCLEOTIDE SEQUENCE</scope>
    <source>
        <strain evidence="11">Tf1208</strain>
    </source>
</reference>
<dbReference type="GO" id="GO:0000245">
    <property type="term" value="P:spliceosomal complex assembly"/>
    <property type="evidence" value="ECO:0007669"/>
    <property type="project" value="TreeGrafter"/>
</dbReference>
<comment type="caution">
    <text evidence="11">The sequence shown here is derived from an EMBL/GenBank/DDBJ whole genome shotgun (WGS) entry which is preliminary data.</text>
</comment>
<dbReference type="EMBL" id="JAELUQ010000011">
    <property type="protein sequence ID" value="KAG7405938.1"/>
    <property type="molecule type" value="Genomic_DNA"/>
</dbReference>
<comment type="catalytic activity">
    <reaction evidence="7">
        <text>L-threonyl-[protein] + ATP = O-phospho-L-threonyl-[protein] + ADP + H(+)</text>
        <dbReference type="Rhea" id="RHEA:46608"/>
        <dbReference type="Rhea" id="RHEA-COMP:11060"/>
        <dbReference type="Rhea" id="RHEA-COMP:11605"/>
        <dbReference type="ChEBI" id="CHEBI:15378"/>
        <dbReference type="ChEBI" id="CHEBI:30013"/>
        <dbReference type="ChEBI" id="CHEBI:30616"/>
        <dbReference type="ChEBI" id="CHEBI:61977"/>
        <dbReference type="ChEBI" id="CHEBI:456216"/>
        <dbReference type="EC" id="2.7.11.1"/>
    </reaction>
</comment>
<sequence>MSLLDFRFKTNGTPCEWGEAYHPGGYHPVYLGDVIQDRYRVIRKVGWGQFSTVWLAVDMQMDRYVSLKITLATQQNDTCKEAFLYRFHLQDESPFLVALQDTIKIMGPNGEHDGLVFETMGPNLTTFLKIRPEFQIGEPWERRFTKSFAKKALRDTIQALHFLHEHGVIHGDLHPETSLKQSEGDAQPLKRKDGKKDLWAPAYLLEPRPLNDYFSYDMDPLVKLADLGGAFTEEDSIVGAKAITPVALRAPETIFGERLGKGIDMWAFGCLIFEIIFGRPLFVAIQSLEGEDYDETSNDEHLIQLCEVIGPLPKPLLEMWRRADQYFDASGNRLEIKPQEDDYVSGDEDMDSIDGVDEEESDGPPLAYLGQFLSIENQIKEERPHDIDEEESGEILQLLRWISQYDPAHRPTTTEIINHPWLRPTA</sequence>
<evidence type="ECO:0000256" key="7">
    <source>
        <dbReference type="ARBA" id="ARBA00047899"/>
    </source>
</evidence>
<dbReference type="InterPro" id="IPR000719">
    <property type="entry name" value="Prot_kinase_dom"/>
</dbReference>